<name>A0A834T2A2_9FABA</name>
<evidence type="ECO:0000256" key="1">
    <source>
        <dbReference type="SAM" id="MobiDB-lite"/>
    </source>
</evidence>
<proteinExistence type="predicted"/>
<comment type="caution">
    <text evidence="2">The sequence shown here is derived from an EMBL/GenBank/DDBJ whole genome shotgun (WGS) entry which is preliminary data.</text>
</comment>
<feature type="region of interest" description="Disordered" evidence="1">
    <location>
        <begin position="228"/>
        <end position="259"/>
    </location>
</feature>
<accession>A0A834T2A2</accession>
<dbReference type="AlphaFoldDB" id="A0A834T2A2"/>
<dbReference type="Proteomes" id="UP000634136">
    <property type="component" value="Unassembled WGS sequence"/>
</dbReference>
<feature type="compositionally biased region" description="Acidic residues" evidence="1">
    <location>
        <begin position="150"/>
        <end position="168"/>
    </location>
</feature>
<feature type="compositionally biased region" description="Basic and acidic residues" evidence="1">
    <location>
        <begin position="233"/>
        <end position="250"/>
    </location>
</feature>
<protein>
    <submittedName>
        <fullName evidence="2">Uncharacterized protein</fullName>
    </submittedName>
</protein>
<feature type="region of interest" description="Disordered" evidence="1">
    <location>
        <begin position="149"/>
        <end position="174"/>
    </location>
</feature>
<gene>
    <name evidence="2" type="ORF">G2W53_034693</name>
</gene>
<dbReference type="EMBL" id="JAAIUW010000010">
    <property type="protein sequence ID" value="KAF7813717.1"/>
    <property type="molecule type" value="Genomic_DNA"/>
</dbReference>
<evidence type="ECO:0000313" key="2">
    <source>
        <dbReference type="EMBL" id="KAF7813717.1"/>
    </source>
</evidence>
<sequence length="534" mass="56922">MAGGFDPFRYFVQLRVGEEARASEADVNDGIGFLGVEPTQAVSILLAHHAHRVNERSGPHVPDLASHDFLVVARVIRFHLNESVHQTPVALQLRLSELLHQLRETVARFGVIGKLAPGHRNRVGKTRDGKRFVFGFGSGSECSDGFYEGSGEDAEAVEDESGDADAEGEVGGPGEEGIGDDAIGRMGEHEVLHAVVEEVEDLEEFEDGGEVGGEEEVVDDVVGREGNGVEAEEGMRRGGVRDNGGLKRESIGGGGEDGHVVATCGKETGELEEGEHVAGSEEGDEVDFQRGKRVGIIIGWGRASHIVHYIIHYEFTPTRFDGACDFAQLLVGEEAGAYEANVEHRVGSLRVEPTQAIFLAHHRLYVPLGLLFRSFVQKRRGAHVPDLEPRGFPTRNGKRTGFGSIFGWESDAGSVEEEPGDSQAGGEVGGPGVEDVGDDAVGRVLVHEVLHLGAEESHSVEDFGGGAEVVDGDEIVDAVGEADMVRREGEVVEMKGKGRSMGLEEGFAEEGGGGRGGEDGHVVTTCGEETKGMK</sequence>
<keyword evidence="3" id="KW-1185">Reference proteome</keyword>
<evidence type="ECO:0000313" key="3">
    <source>
        <dbReference type="Proteomes" id="UP000634136"/>
    </source>
</evidence>
<reference evidence="2" key="1">
    <citation type="submission" date="2020-09" db="EMBL/GenBank/DDBJ databases">
        <title>Genome-Enabled Discovery of Anthraquinone Biosynthesis in Senna tora.</title>
        <authorList>
            <person name="Kang S.-H."/>
            <person name="Pandey R.P."/>
            <person name="Lee C.-M."/>
            <person name="Sim J.-S."/>
            <person name="Jeong J.-T."/>
            <person name="Choi B.-S."/>
            <person name="Jung M."/>
            <person name="Ginzburg D."/>
            <person name="Zhao K."/>
            <person name="Won S.Y."/>
            <person name="Oh T.-J."/>
            <person name="Yu Y."/>
            <person name="Kim N.-H."/>
            <person name="Lee O.R."/>
            <person name="Lee T.-H."/>
            <person name="Bashyal P."/>
            <person name="Kim T.-S."/>
            <person name="Lee W.-H."/>
            <person name="Kawkins C."/>
            <person name="Kim C.-K."/>
            <person name="Kim J.S."/>
            <person name="Ahn B.O."/>
            <person name="Rhee S.Y."/>
            <person name="Sohng J.K."/>
        </authorList>
    </citation>
    <scope>NUCLEOTIDE SEQUENCE</scope>
    <source>
        <tissue evidence="2">Leaf</tissue>
    </source>
</reference>
<organism evidence="2 3">
    <name type="scientific">Senna tora</name>
    <dbReference type="NCBI Taxonomy" id="362788"/>
    <lineage>
        <taxon>Eukaryota</taxon>
        <taxon>Viridiplantae</taxon>
        <taxon>Streptophyta</taxon>
        <taxon>Embryophyta</taxon>
        <taxon>Tracheophyta</taxon>
        <taxon>Spermatophyta</taxon>
        <taxon>Magnoliopsida</taxon>
        <taxon>eudicotyledons</taxon>
        <taxon>Gunneridae</taxon>
        <taxon>Pentapetalae</taxon>
        <taxon>rosids</taxon>
        <taxon>fabids</taxon>
        <taxon>Fabales</taxon>
        <taxon>Fabaceae</taxon>
        <taxon>Caesalpinioideae</taxon>
        <taxon>Cassia clade</taxon>
        <taxon>Senna</taxon>
    </lineage>
</organism>